<evidence type="ECO:0000313" key="3">
    <source>
        <dbReference type="Proteomes" id="UP000001798"/>
    </source>
</evidence>
<dbReference type="VEuPathDB" id="FungiDB:Bcin12g05390"/>
<keyword evidence="3" id="KW-1185">Reference proteome</keyword>
<name>A0A384JZH3_BOTFB</name>
<sequence length="122" mass="14593">MGTFSSSESSCNHSQHCSSRSSNNCRIPANPQTRMAPQVTYEQLKRRIMYLEGEIHKMEGQLEASDLHNRMLWTDVENFYKGMRKDSEEFQRKIDQRKVRFRNGLRKIQDQERITREHEERS</sequence>
<dbReference type="EMBL" id="CP009816">
    <property type="protein sequence ID" value="ATZ55999.1"/>
    <property type="molecule type" value="Genomic_DNA"/>
</dbReference>
<dbReference type="Proteomes" id="UP000001798">
    <property type="component" value="Chromosome 12"/>
</dbReference>
<accession>A0A384JZH3</accession>
<dbReference type="OrthoDB" id="3529757at2759"/>
<evidence type="ECO:0000313" key="2">
    <source>
        <dbReference type="EMBL" id="ATZ55999.1"/>
    </source>
</evidence>
<reference evidence="2 3" key="3">
    <citation type="journal article" date="2017" name="Mol. Plant Pathol.">
        <title>A gapless genome sequence of the fungus Botrytis cinerea.</title>
        <authorList>
            <person name="Van Kan J.A."/>
            <person name="Stassen J.H."/>
            <person name="Mosbach A."/>
            <person name="Van Der Lee T.A."/>
            <person name="Faino L."/>
            <person name="Farmer A.D."/>
            <person name="Papasotiriou D.G."/>
            <person name="Zhou S."/>
            <person name="Seidl M.F."/>
            <person name="Cottam E."/>
            <person name="Edel D."/>
            <person name="Hahn M."/>
            <person name="Schwartz D.C."/>
            <person name="Dietrich R.A."/>
            <person name="Widdison S."/>
            <person name="Scalliet G."/>
        </authorList>
    </citation>
    <scope>NUCLEOTIDE SEQUENCE [LARGE SCALE GENOMIC DNA]</scope>
    <source>
        <strain evidence="2 3">B05.10</strain>
    </source>
</reference>
<proteinExistence type="predicted"/>
<dbReference type="RefSeq" id="XP_024552316.1">
    <property type="nucleotide sequence ID" value="XM_024696505.1"/>
</dbReference>
<reference evidence="2 3" key="1">
    <citation type="journal article" date="2011" name="PLoS Genet.">
        <title>Genomic analysis of the necrotrophic fungal pathogens Sclerotinia sclerotiorum and Botrytis cinerea.</title>
        <authorList>
            <person name="Amselem J."/>
            <person name="Cuomo C.A."/>
            <person name="van Kan J.A."/>
            <person name="Viaud M."/>
            <person name="Benito E.P."/>
            <person name="Couloux A."/>
            <person name="Coutinho P.M."/>
            <person name="de Vries R.P."/>
            <person name="Dyer P.S."/>
            <person name="Fillinger S."/>
            <person name="Fournier E."/>
            <person name="Gout L."/>
            <person name="Hahn M."/>
            <person name="Kohn L."/>
            <person name="Lapalu N."/>
            <person name="Plummer K.M."/>
            <person name="Pradier J.M."/>
            <person name="Quevillon E."/>
            <person name="Sharon A."/>
            <person name="Simon A."/>
            <person name="ten Have A."/>
            <person name="Tudzynski B."/>
            <person name="Tudzynski P."/>
            <person name="Wincker P."/>
            <person name="Andrew M."/>
            <person name="Anthouard V."/>
            <person name="Beever R.E."/>
            <person name="Beffa R."/>
            <person name="Benoit I."/>
            <person name="Bouzid O."/>
            <person name="Brault B."/>
            <person name="Chen Z."/>
            <person name="Choquer M."/>
            <person name="Collemare J."/>
            <person name="Cotton P."/>
            <person name="Danchin E.G."/>
            <person name="Da Silva C."/>
            <person name="Gautier A."/>
            <person name="Giraud C."/>
            <person name="Giraud T."/>
            <person name="Gonzalez C."/>
            <person name="Grossetete S."/>
            <person name="Guldener U."/>
            <person name="Henrissat B."/>
            <person name="Howlett B.J."/>
            <person name="Kodira C."/>
            <person name="Kretschmer M."/>
            <person name="Lappartient A."/>
            <person name="Leroch M."/>
            <person name="Levis C."/>
            <person name="Mauceli E."/>
            <person name="Neuveglise C."/>
            <person name="Oeser B."/>
            <person name="Pearson M."/>
            <person name="Poulain J."/>
            <person name="Poussereau N."/>
            <person name="Quesneville H."/>
            <person name="Rascle C."/>
            <person name="Schumacher J."/>
            <person name="Segurens B."/>
            <person name="Sexton A."/>
            <person name="Silva E."/>
            <person name="Sirven C."/>
            <person name="Soanes D.M."/>
            <person name="Talbot N.J."/>
            <person name="Templeton M."/>
            <person name="Yandava C."/>
            <person name="Yarden O."/>
            <person name="Zeng Q."/>
            <person name="Rollins J.A."/>
            <person name="Lebrun M.H."/>
            <person name="Dickman M."/>
        </authorList>
    </citation>
    <scope>NUCLEOTIDE SEQUENCE [LARGE SCALE GENOMIC DNA]</scope>
    <source>
        <strain evidence="2 3">B05.10</strain>
    </source>
</reference>
<evidence type="ECO:0000256" key="1">
    <source>
        <dbReference type="SAM" id="MobiDB-lite"/>
    </source>
</evidence>
<gene>
    <name evidence="2" type="ORF">BCIN_12g05390</name>
</gene>
<dbReference type="AlphaFoldDB" id="A0A384JZH3"/>
<protein>
    <submittedName>
        <fullName evidence="2">Uncharacterized protein</fullName>
    </submittedName>
</protein>
<feature type="region of interest" description="Disordered" evidence="1">
    <location>
        <begin position="1"/>
        <end position="36"/>
    </location>
</feature>
<feature type="compositionally biased region" description="Low complexity" evidence="1">
    <location>
        <begin position="1"/>
        <end position="26"/>
    </location>
</feature>
<dbReference type="KEGG" id="bfu:BCIN_12g05390"/>
<dbReference type="GeneID" id="5425969"/>
<reference evidence="2 3" key="2">
    <citation type="journal article" date="2012" name="Eukaryot. Cell">
        <title>Genome update of Botrytis cinerea strains B05.10 and T4.</title>
        <authorList>
            <person name="Staats M."/>
            <person name="van Kan J.A."/>
        </authorList>
    </citation>
    <scope>NUCLEOTIDE SEQUENCE [LARGE SCALE GENOMIC DNA]</scope>
    <source>
        <strain evidence="2 3">B05.10</strain>
    </source>
</reference>
<organism evidence="2 3">
    <name type="scientific">Botryotinia fuckeliana (strain B05.10)</name>
    <name type="common">Noble rot fungus</name>
    <name type="synonym">Botrytis cinerea</name>
    <dbReference type="NCBI Taxonomy" id="332648"/>
    <lineage>
        <taxon>Eukaryota</taxon>
        <taxon>Fungi</taxon>
        <taxon>Dikarya</taxon>
        <taxon>Ascomycota</taxon>
        <taxon>Pezizomycotina</taxon>
        <taxon>Leotiomycetes</taxon>
        <taxon>Helotiales</taxon>
        <taxon>Sclerotiniaceae</taxon>
        <taxon>Botrytis</taxon>
    </lineage>
</organism>